<protein>
    <recommendedName>
        <fullName evidence="4">Transcriptional activator TraM</fullName>
    </recommendedName>
</protein>
<keyword evidence="1" id="KW-0472">Membrane</keyword>
<evidence type="ECO:0000313" key="2">
    <source>
        <dbReference type="EMBL" id="SGZ00034.1"/>
    </source>
</evidence>
<evidence type="ECO:0000313" key="3">
    <source>
        <dbReference type="Proteomes" id="UP000182660"/>
    </source>
</evidence>
<reference evidence="2 3" key="1">
    <citation type="submission" date="2016-11" db="EMBL/GenBank/DDBJ databases">
        <authorList>
            <person name="Klemetsen T."/>
        </authorList>
    </citation>
    <scope>NUCLEOTIDE SEQUENCE [LARGE SCALE GENOMIC DNA]</scope>
    <source>
        <strain evidence="2">MT 2528</strain>
    </source>
</reference>
<keyword evidence="1" id="KW-1133">Transmembrane helix</keyword>
<dbReference type="Proteomes" id="UP000182660">
    <property type="component" value="Unassembled WGS sequence"/>
</dbReference>
<evidence type="ECO:0008006" key="4">
    <source>
        <dbReference type="Google" id="ProtNLM"/>
    </source>
</evidence>
<evidence type="ECO:0000256" key="1">
    <source>
        <dbReference type="SAM" id="Phobius"/>
    </source>
</evidence>
<keyword evidence="1" id="KW-0812">Transmembrane</keyword>
<organism evidence="2 3">
    <name type="scientific">Moritella viscosa</name>
    <dbReference type="NCBI Taxonomy" id="80854"/>
    <lineage>
        <taxon>Bacteria</taxon>
        <taxon>Pseudomonadati</taxon>
        <taxon>Pseudomonadota</taxon>
        <taxon>Gammaproteobacteria</taxon>
        <taxon>Alteromonadales</taxon>
        <taxon>Moritellaceae</taxon>
        <taxon>Moritella</taxon>
    </lineage>
</organism>
<sequence length="152" mass="16941">MSNKHKEIIAIIAARNKTIIDEEDPILIINTLFEHAVEQLENVSQSQQHQLNQHTEAMLARIDHTMTNNLAHWSDSIDKKAEHLIKIGLEENRDQIAEAKKAFFVELSSQITNQQIITNAAAEKIQNAALINLVTVSLAIVVGVVATIITFS</sequence>
<gene>
    <name evidence="2" type="ORF">MT2528_3960</name>
</gene>
<dbReference type="EMBL" id="FPLJ01000088">
    <property type="protein sequence ID" value="SGZ00034.1"/>
    <property type="molecule type" value="Genomic_DNA"/>
</dbReference>
<name>A0ABY1HI16_9GAMM</name>
<dbReference type="RefSeq" id="WP_075532002.1">
    <property type="nucleotide sequence ID" value="NZ_CAWRCN010000110.1"/>
</dbReference>
<keyword evidence="3" id="KW-1185">Reference proteome</keyword>
<comment type="caution">
    <text evidence="2">The sequence shown here is derived from an EMBL/GenBank/DDBJ whole genome shotgun (WGS) entry which is preliminary data.</text>
</comment>
<feature type="transmembrane region" description="Helical" evidence="1">
    <location>
        <begin position="129"/>
        <end position="151"/>
    </location>
</feature>
<accession>A0ABY1HI16</accession>
<proteinExistence type="predicted"/>